<dbReference type="PANTHER" id="PTHR37419:SF1">
    <property type="entry name" value="SERINE_THREONINE-PROTEIN KINASE TOXIN HIPA"/>
    <property type="match status" value="1"/>
</dbReference>
<evidence type="ECO:0000256" key="2">
    <source>
        <dbReference type="ARBA" id="ARBA00022679"/>
    </source>
</evidence>
<dbReference type="NCBIfam" id="TIGR03071">
    <property type="entry name" value="couple_hipA"/>
    <property type="match status" value="1"/>
</dbReference>
<evidence type="ECO:0000313" key="6">
    <source>
        <dbReference type="EMBL" id="AOV16077.1"/>
    </source>
</evidence>
<dbReference type="Pfam" id="PF13657">
    <property type="entry name" value="Couple_hipA"/>
    <property type="match status" value="1"/>
</dbReference>
<dbReference type="Pfam" id="PF07804">
    <property type="entry name" value="HipA_C"/>
    <property type="match status" value="1"/>
</dbReference>
<protein>
    <submittedName>
        <fullName evidence="6">Toxin HipA</fullName>
    </submittedName>
</protein>
<dbReference type="InterPro" id="IPR017508">
    <property type="entry name" value="HipA_N1"/>
</dbReference>
<dbReference type="Proteomes" id="UP000095342">
    <property type="component" value="Chromosome"/>
</dbReference>
<evidence type="ECO:0000259" key="5">
    <source>
        <dbReference type="Pfam" id="PF13657"/>
    </source>
</evidence>
<sequence>MARRSTHAPLRVLLNNHLVGHLSKTPDGAIRFNYDQSWLDWEKALPVSLSLPLREDAYRGKPVIAVFDNLLPDADALRRRIAEKVGAAGTDAYSMLAAIGRDCVGALQFIVDNDNDGGVDGVSAISGEQVDDSAIENLLKGLAQAPLGLDRDDTFRISVSGAQEKTALLMHKGQWLKPHGTTPTTHILKKQIGRLPNGVDLSNSVENEFYCLKLIEAFDLQVNRAEMRNFGETKALVIERFDRRWTSDGRLLRLPQEDFCQALSVPPTRKYQSEGGPGLADVIKLLEGSDYPTKDQITVFKAQILFWLIGATDGHAKNFSIFLGRGGSFRLTPIYDVLTAQPSLISRQIEIKQMRLAMALGTRNHYKIKEIQYRHFLQSGDMAGLSKKIVQDVIEEIIVSAKTALEKVENELSEDFPEEIHSVIKDTVKARLRVLTAQ</sequence>
<dbReference type="GO" id="GO:0005829">
    <property type="term" value="C:cytosol"/>
    <property type="evidence" value="ECO:0007669"/>
    <property type="project" value="TreeGrafter"/>
</dbReference>
<dbReference type="KEGG" id="aaeo:BJI67_02435"/>
<dbReference type="InterPro" id="IPR052028">
    <property type="entry name" value="HipA_Ser/Thr_kinase"/>
</dbReference>
<dbReference type="PANTHER" id="PTHR37419">
    <property type="entry name" value="SERINE/THREONINE-PROTEIN KINASE TOXIN HIPA"/>
    <property type="match status" value="1"/>
</dbReference>
<comment type="similarity">
    <text evidence="1">Belongs to the HipA Ser/Thr kinase family.</text>
</comment>
<accession>A0A1D8K540</accession>
<dbReference type="InterPro" id="IPR012893">
    <property type="entry name" value="HipA-like_C"/>
</dbReference>
<evidence type="ECO:0000256" key="1">
    <source>
        <dbReference type="ARBA" id="ARBA00010164"/>
    </source>
</evidence>
<organism evidence="6 7">
    <name type="scientific">Acidihalobacter aeolianus</name>
    <dbReference type="NCBI Taxonomy" id="2792603"/>
    <lineage>
        <taxon>Bacteria</taxon>
        <taxon>Pseudomonadati</taxon>
        <taxon>Pseudomonadota</taxon>
        <taxon>Gammaproteobacteria</taxon>
        <taxon>Chromatiales</taxon>
        <taxon>Ectothiorhodospiraceae</taxon>
        <taxon>Acidihalobacter</taxon>
    </lineage>
</organism>
<gene>
    <name evidence="6" type="ORF">BJI67_02435</name>
</gene>
<dbReference type="CDD" id="cd17808">
    <property type="entry name" value="HipA_Ec_like"/>
    <property type="match status" value="1"/>
</dbReference>
<name>A0A1D8K540_9GAMM</name>
<keyword evidence="3" id="KW-0418">Kinase</keyword>
<evidence type="ECO:0000259" key="4">
    <source>
        <dbReference type="Pfam" id="PF07804"/>
    </source>
</evidence>
<evidence type="ECO:0000256" key="3">
    <source>
        <dbReference type="ARBA" id="ARBA00022777"/>
    </source>
</evidence>
<dbReference type="RefSeq" id="WP_070071673.1">
    <property type="nucleotide sequence ID" value="NZ_CP017448.1"/>
</dbReference>
<dbReference type="AlphaFoldDB" id="A0A1D8K540"/>
<keyword evidence="7" id="KW-1185">Reference proteome</keyword>
<evidence type="ECO:0000313" key="7">
    <source>
        <dbReference type="Proteomes" id="UP000095342"/>
    </source>
</evidence>
<keyword evidence="2" id="KW-0808">Transferase</keyword>
<dbReference type="EMBL" id="CP017448">
    <property type="protein sequence ID" value="AOV16077.1"/>
    <property type="molecule type" value="Genomic_DNA"/>
</dbReference>
<proteinExistence type="inferred from homology"/>
<feature type="domain" description="HipA-like C-terminal" evidence="4">
    <location>
        <begin position="157"/>
        <end position="403"/>
    </location>
</feature>
<reference evidence="6 7" key="1">
    <citation type="submission" date="2016-09" db="EMBL/GenBank/DDBJ databases">
        <title>Acidihalobacter prosperus V6 (DSM14174).</title>
        <authorList>
            <person name="Khaleque H.N."/>
            <person name="Ramsay J.P."/>
            <person name="Murphy R.J.T."/>
            <person name="Kaksonen A.H."/>
            <person name="Boxall N.J."/>
            <person name="Watkin E.L.J."/>
        </authorList>
    </citation>
    <scope>NUCLEOTIDE SEQUENCE [LARGE SCALE GENOMIC DNA]</scope>
    <source>
        <strain evidence="6 7">V6</strain>
    </source>
</reference>
<feature type="domain" description="HipA N-terminal subdomain 1" evidence="5">
    <location>
        <begin position="10"/>
        <end position="109"/>
    </location>
</feature>
<dbReference type="GO" id="GO:0004674">
    <property type="term" value="F:protein serine/threonine kinase activity"/>
    <property type="evidence" value="ECO:0007669"/>
    <property type="project" value="TreeGrafter"/>
</dbReference>